<gene>
    <name evidence="3" type="ORF">FNV43_RR16992</name>
</gene>
<dbReference type="EMBL" id="VOIH02000007">
    <property type="protein sequence ID" value="KAF3443071.1"/>
    <property type="molecule type" value="Genomic_DNA"/>
</dbReference>
<name>A0A8K0GZS5_9ROSA</name>
<comment type="caution">
    <text evidence="3">The sequence shown here is derived from an EMBL/GenBank/DDBJ whole genome shotgun (WGS) entry which is preliminary data.</text>
</comment>
<protein>
    <submittedName>
        <fullName evidence="3">Uncharacterized protein</fullName>
    </submittedName>
</protein>
<dbReference type="Proteomes" id="UP000796880">
    <property type="component" value="Unassembled WGS sequence"/>
</dbReference>
<accession>A0A8K0GZS5</accession>
<feature type="region of interest" description="Disordered" evidence="1">
    <location>
        <begin position="1"/>
        <end position="33"/>
    </location>
</feature>
<organism evidence="3 4">
    <name type="scientific">Rhamnella rubrinervis</name>
    <dbReference type="NCBI Taxonomy" id="2594499"/>
    <lineage>
        <taxon>Eukaryota</taxon>
        <taxon>Viridiplantae</taxon>
        <taxon>Streptophyta</taxon>
        <taxon>Embryophyta</taxon>
        <taxon>Tracheophyta</taxon>
        <taxon>Spermatophyta</taxon>
        <taxon>Magnoliopsida</taxon>
        <taxon>eudicotyledons</taxon>
        <taxon>Gunneridae</taxon>
        <taxon>Pentapetalae</taxon>
        <taxon>rosids</taxon>
        <taxon>fabids</taxon>
        <taxon>Rosales</taxon>
        <taxon>Rhamnaceae</taxon>
        <taxon>rhamnoid group</taxon>
        <taxon>Rhamneae</taxon>
        <taxon>Rhamnella</taxon>
    </lineage>
</organism>
<feature type="compositionally biased region" description="Basic and acidic residues" evidence="1">
    <location>
        <begin position="20"/>
        <end position="31"/>
    </location>
</feature>
<sequence>MNSSEKELIESRVSTFEPLSKTDKRSSDRRSRSCIINNEVDSKRKFEEEEEQSDTKSNEIIRNLADYDSDDAYWLGLDQDVEKNNGVSMIRMLLIIMASLGPTNKVMIIIIIILVLVKGKGSVRPLREARIPRKSKSVVISSAVSAEEPSKLSRLWEDTNPAITNTRKATRRLFLPEPIPTPELLIMSTMKYHCCKSCSNKFSMGRALGVAMSSVIGGVLHHRNLK</sequence>
<feature type="compositionally biased region" description="Basic and acidic residues" evidence="1">
    <location>
        <begin position="1"/>
        <end position="10"/>
    </location>
</feature>
<reference evidence="3" key="1">
    <citation type="submission" date="2020-03" db="EMBL/GenBank/DDBJ databases">
        <title>A high-quality chromosome-level genome assembly of a woody plant with both climbing and erect habits, Rhamnella rubrinervis.</title>
        <authorList>
            <person name="Lu Z."/>
            <person name="Yang Y."/>
            <person name="Zhu X."/>
            <person name="Sun Y."/>
        </authorList>
    </citation>
    <scope>NUCLEOTIDE SEQUENCE</scope>
    <source>
        <strain evidence="3">BYM</strain>
        <tissue evidence="3">Leaf</tissue>
    </source>
</reference>
<keyword evidence="2" id="KW-0812">Transmembrane</keyword>
<keyword evidence="4" id="KW-1185">Reference proteome</keyword>
<dbReference type="AlphaFoldDB" id="A0A8K0GZS5"/>
<keyword evidence="2" id="KW-0472">Membrane</keyword>
<proteinExistence type="predicted"/>
<keyword evidence="2" id="KW-1133">Transmembrane helix</keyword>
<evidence type="ECO:0000256" key="1">
    <source>
        <dbReference type="SAM" id="MobiDB-lite"/>
    </source>
</evidence>
<evidence type="ECO:0000313" key="3">
    <source>
        <dbReference type="EMBL" id="KAF3443071.1"/>
    </source>
</evidence>
<feature type="transmembrane region" description="Helical" evidence="2">
    <location>
        <begin position="92"/>
        <end position="117"/>
    </location>
</feature>
<evidence type="ECO:0000256" key="2">
    <source>
        <dbReference type="SAM" id="Phobius"/>
    </source>
</evidence>
<evidence type="ECO:0000313" key="4">
    <source>
        <dbReference type="Proteomes" id="UP000796880"/>
    </source>
</evidence>